<dbReference type="InterPro" id="IPR036365">
    <property type="entry name" value="PGBD-like_sf"/>
</dbReference>
<reference evidence="2" key="1">
    <citation type="submission" date="2024-06" db="EMBL/GenBank/DDBJ databases">
        <title>Complete genome sequence of the cellulolytic actinobacterium, Cellulosimicrobium ES-005.</title>
        <authorList>
            <person name="Matthews C.T."/>
            <person name="Underwood K.D."/>
            <person name="Ghanchi K.M."/>
            <person name="Fields S.D."/>
            <person name="Gardner S.G."/>
        </authorList>
    </citation>
    <scope>NUCLEOTIDE SEQUENCE</scope>
    <source>
        <strain evidence="2">ES-005</strain>
    </source>
</reference>
<sequence length="378" mass="38053">MRAARRSWRTTTGWVLAVLVALGAGAWAGRATLAPPTVETASVEALTYTVAEETVGHSVSVPVTVTWPTADLAAGASTGTVTTVDVEPGATVAAGDRLLTVGLRPVVVLAGSVPAFRDLGADTEGQDVAQLQAYLREAGYLTARRGDGVFGPATERAVRAWQKDAGFPVDGVVRTGDVYFVTDLPARIVLDPGVVVGAVLAPGERLVSTITGDPVFEMVLSVEQASLVPTSGPARVRSGESTWDATISSATSTSDGSLRLLLTAPDGGPVCGSDCAALDVVRAVEGGTAGGGPAPSADVVASVVLDGEIVVVEEATGPTVPAAALRTRADGSVQVVVEDGTADGREAAVTIVSSGSGRSVVEGVEVGDVVRLFEAGTG</sequence>
<gene>
    <name evidence="2" type="ORF">ABRQ22_01145</name>
</gene>
<organism evidence="2">
    <name type="scientific">Cellulosimicrobium sp. ES-005</name>
    <dbReference type="NCBI Taxonomy" id="3163031"/>
    <lineage>
        <taxon>Bacteria</taxon>
        <taxon>Bacillati</taxon>
        <taxon>Actinomycetota</taxon>
        <taxon>Actinomycetes</taxon>
        <taxon>Micrococcales</taxon>
        <taxon>Promicromonosporaceae</taxon>
        <taxon>Cellulosimicrobium</taxon>
    </lineage>
</organism>
<dbReference type="InterPro" id="IPR036366">
    <property type="entry name" value="PGBDSf"/>
</dbReference>
<dbReference type="InterPro" id="IPR002477">
    <property type="entry name" value="Peptidoglycan-bd-like"/>
</dbReference>
<dbReference type="SUPFAM" id="SSF47090">
    <property type="entry name" value="PGBD-like"/>
    <property type="match status" value="1"/>
</dbReference>
<evidence type="ECO:0000313" key="2">
    <source>
        <dbReference type="EMBL" id="XCH30335.1"/>
    </source>
</evidence>
<dbReference type="Pfam" id="PF01471">
    <property type="entry name" value="PG_binding_1"/>
    <property type="match status" value="1"/>
</dbReference>
<dbReference type="AlphaFoldDB" id="A0AAU8G148"/>
<dbReference type="RefSeq" id="WP_353708286.1">
    <property type="nucleotide sequence ID" value="NZ_CP159290.1"/>
</dbReference>
<evidence type="ECO:0000259" key="1">
    <source>
        <dbReference type="Pfam" id="PF01471"/>
    </source>
</evidence>
<dbReference type="EMBL" id="CP159290">
    <property type="protein sequence ID" value="XCH30335.1"/>
    <property type="molecule type" value="Genomic_DNA"/>
</dbReference>
<feature type="domain" description="Peptidoglycan binding-like" evidence="1">
    <location>
        <begin position="125"/>
        <end position="173"/>
    </location>
</feature>
<name>A0AAU8G148_9MICO</name>
<accession>A0AAU8G148</accession>
<proteinExistence type="predicted"/>
<dbReference type="Gene3D" id="1.10.101.10">
    <property type="entry name" value="PGBD-like superfamily/PGBD"/>
    <property type="match status" value="1"/>
</dbReference>
<protein>
    <submittedName>
        <fullName evidence="2">Peptidoglycan-binding protein</fullName>
    </submittedName>
</protein>